<organism evidence="1 2">
    <name type="scientific">Entomortierella chlamydospora</name>
    <dbReference type="NCBI Taxonomy" id="101097"/>
    <lineage>
        <taxon>Eukaryota</taxon>
        <taxon>Fungi</taxon>
        <taxon>Fungi incertae sedis</taxon>
        <taxon>Mucoromycota</taxon>
        <taxon>Mortierellomycotina</taxon>
        <taxon>Mortierellomycetes</taxon>
        <taxon>Mortierellales</taxon>
        <taxon>Mortierellaceae</taxon>
        <taxon>Entomortierella</taxon>
    </lineage>
</organism>
<gene>
    <name evidence="1" type="ORF">BGZ80_008872</name>
</gene>
<dbReference type="AlphaFoldDB" id="A0A9P6MWW2"/>
<dbReference type="EMBL" id="JAAAID010000498">
    <property type="protein sequence ID" value="KAG0016835.1"/>
    <property type="molecule type" value="Genomic_DNA"/>
</dbReference>
<dbReference type="Proteomes" id="UP000703661">
    <property type="component" value="Unassembled WGS sequence"/>
</dbReference>
<comment type="caution">
    <text evidence="1">The sequence shown here is derived from an EMBL/GenBank/DDBJ whole genome shotgun (WGS) entry which is preliminary data.</text>
</comment>
<protein>
    <submittedName>
        <fullName evidence="1">Uncharacterized protein</fullName>
    </submittedName>
</protein>
<dbReference type="PANTHER" id="PTHR38696:SF1">
    <property type="entry name" value="MEDIATOR OF RNA POLYMERASE II TRANSCRIPTION SUBUNIT 13"/>
    <property type="match status" value="1"/>
</dbReference>
<proteinExistence type="predicted"/>
<reference evidence="1" key="1">
    <citation type="journal article" date="2020" name="Fungal Divers.">
        <title>Resolving the Mortierellaceae phylogeny through synthesis of multi-gene phylogenetics and phylogenomics.</title>
        <authorList>
            <person name="Vandepol N."/>
            <person name="Liber J."/>
            <person name="Desiro A."/>
            <person name="Na H."/>
            <person name="Kennedy M."/>
            <person name="Barry K."/>
            <person name="Grigoriev I.V."/>
            <person name="Miller A.N."/>
            <person name="O'Donnell K."/>
            <person name="Stajich J.E."/>
            <person name="Bonito G."/>
        </authorList>
    </citation>
    <scope>NUCLEOTIDE SEQUENCE</scope>
    <source>
        <strain evidence="1">NRRL 2769</strain>
    </source>
</reference>
<evidence type="ECO:0000313" key="1">
    <source>
        <dbReference type="EMBL" id="KAG0016835.1"/>
    </source>
</evidence>
<sequence>MDTPSYPGTPAPLYPGVAAPSYSGYPAPFNQQVRVCCISLNESDKIRLIGTPPELTLPIRQAIAGSWGPIQREGVYSGVPEFKLLGNPWYGQGIEAVNSRRLITAILRTMAQCGWNLIQAADVSKKERDKDSLFFETSVVPDVGQVDMFSMSFNRTDRIRLIDAPEFVIPIVKGAILMQWKQGINMEQKYHKSHEFKLNGNPFWADGFEAVTSRVMLSQILAALRAQGYKLYSSVDISSGNDGHDVESWVFRRIGPAWS</sequence>
<name>A0A9P6MWW2_9FUNG</name>
<accession>A0A9P6MWW2</accession>
<keyword evidence="2" id="KW-1185">Reference proteome</keyword>
<dbReference type="PANTHER" id="PTHR38696">
    <property type="entry name" value="MEDIATOR OF RNA POLYMERASE II TRANSCRIPTION SUBUNIT 13"/>
    <property type="match status" value="1"/>
</dbReference>
<evidence type="ECO:0000313" key="2">
    <source>
        <dbReference type="Proteomes" id="UP000703661"/>
    </source>
</evidence>